<dbReference type="SMART" id="SM00749">
    <property type="entry name" value="BON"/>
    <property type="match status" value="3"/>
</dbReference>
<dbReference type="PANTHER" id="PTHR34606:SF4">
    <property type="entry name" value="OUTER MEMBRANE LIPOPROTEIN DOLP"/>
    <property type="match status" value="1"/>
</dbReference>
<feature type="domain" description="BON" evidence="2">
    <location>
        <begin position="149"/>
        <end position="217"/>
    </location>
</feature>
<keyword evidence="4" id="KW-1185">Reference proteome</keyword>
<gene>
    <name evidence="3" type="ORF">PBT88_10690</name>
</gene>
<dbReference type="Gene3D" id="3.30.1340.30">
    <property type="match status" value="3"/>
</dbReference>
<dbReference type="PROSITE" id="PS50914">
    <property type="entry name" value="BON"/>
    <property type="match status" value="3"/>
</dbReference>
<keyword evidence="1" id="KW-0732">Signal</keyword>
<reference evidence="3 4" key="1">
    <citation type="submission" date="2022-12" db="EMBL/GenBank/DDBJ databases">
        <title>Sphingomonas abieness sp. nov., an endophytic bacterium isolated from Abies koreana.</title>
        <authorList>
            <person name="Jiang L."/>
            <person name="Lee J."/>
        </authorList>
    </citation>
    <scope>NUCLEOTIDE SEQUENCE [LARGE SCALE GENOMIC DNA]</scope>
    <source>
        <strain evidence="4">PAMB 00755</strain>
    </source>
</reference>
<dbReference type="Pfam" id="PF04972">
    <property type="entry name" value="BON"/>
    <property type="match status" value="3"/>
</dbReference>
<dbReference type="RefSeq" id="WP_270075336.1">
    <property type="nucleotide sequence ID" value="NZ_CP115174.1"/>
</dbReference>
<organism evidence="3 4">
    <name type="scientific">Sphingomonas abietis</name>
    <dbReference type="NCBI Taxonomy" id="3012344"/>
    <lineage>
        <taxon>Bacteria</taxon>
        <taxon>Pseudomonadati</taxon>
        <taxon>Pseudomonadota</taxon>
        <taxon>Alphaproteobacteria</taxon>
        <taxon>Sphingomonadales</taxon>
        <taxon>Sphingomonadaceae</taxon>
        <taxon>Sphingomonas</taxon>
    </lineage>
</organism>
<dbReference type="InterPro" id="IPR014004">
    <property type="entry name" value="Transpt-assoc_nodulatn_dom_bac"/>
</dbReference>
<dbReference type="Proteomes" id="UP001210865">
    <property type="component" value="Chromosome"/>
</dbReference>
<evidence type="ECO:0000256" key="1">
    <source>
        <dbReference type="ARBA" id="ARBA00022729"/>
    </source>
</evidence>
<proteinExistence type="predicted"/>
<feature type="domain" description="BON" evidence="2">
    <location>
        <begin position="3"/>
        <end position="71"/>
    </location>
</feature>
<dbReference type="PANTHER" id="PTHR34606">
    <property type="entry name" value="BON DOMAIN-CONTAINING PROTEIN"/>
    <property type="match status" value="1"/>
</dbReference>
<evidence type="ECO:0000313" key="3">
    <source>
        <dbReference type="EMBL" id="WBO20686.1"/>
    </source>
</evidence>
<dbReference type="EMBL" id="CP115174">
    <property type="protein sequence ID" value="WBO20686.1"/>
    <property type="molecule type" value="Genomic_DNA"/>
</dbReference>
<dbReference type="InterPro" id="IPR007055">
    <property type="entry name" value="BON_dom"/>
</dbReference>
<name>A0ABY7NJJ4_9SPHN</name>
<evidence type="ECO:0000313" key="4">
    <source>
        <dbReference type="Proteomes" id="UP001210865"/>
    </source>
</evidence>
<protein>
    <submittedName>
        <fullName evidence="3">BON domain-containing protein</fullName>
    </submittedName>
</protein>
<evidence type="ECO:0000259" key="2">
    <source>
        <dbReference type="PROSITE" id="PS50914"/>
    </source>
</evidence>
<feature type="domain" description="BON" evidence="2">
    <location>
        <begin position="78"/>
        <end position="146"/>
    </location>
</feature>
<sequence length="217" mass="22987">MRTDRELLHDIAAELRWEPSVTHDHIHATVSDGVVTLSGIASSFAEKVAAEKVARRISGVRAIADEIGVGRVAGDDHDDTGIASKVASILEWNVSVPAGRIRIEVEKGVVTLTGRVDWKFQSEAARKAVSGLSGVTGIANLLEIHNPVCPGDIRDGIAAAYQRLAALDTEAVSIDTDGSAVVLRGRVGSHYERDVAERAAWASPGVTEVRNDIVVAA</sequence>
<dbReference type="InterPro" id="IPR051686">
    <property type="entry name" value="Lipoprotein_DolP"/>
</dbReference>
<accession>A0ABY7NJJ4</accession>